<dbReference type="EMBL" id="UFSM01000001">
    <property type="protein sequence ID" value="SUU87882.1"/>
    <property type="molecule type" value="Genomic_DNA"/>
</dbReference>
<dbReference type="OrthoDB" id="9787373at2"/>
<dbReference type="Pfam" id="PF07940">
    <property type="entry name" value="Hepar_II_III_C"/>
    <property type="match status" value="1"/>
</dbReference>
<dbReference type="Gene3D" id="1.50.10.100">
    <property type="entry name" value="Chondroitin AC/alginate lyase"/>
    <property type="match status" value="1"/>
</dbReference>
<keyword evidence="4" id="KW-0456">Lyase</keyword>
<protein>
    <submittedName>
        <fullName evidence="6">Uncharacterized protein conserved in bacteria</fullName>
    </submittedName>
</protein>
<reference evidence="6 7" key="1">
    <citation type="submission" date="2018-06" db="EMBL/GenBank/DDBJ databases">
        <authorList>
            <consortium name="Pathogen Informatics"/>
            <person name="Doyle S."/>
        </authorList>
    </citation>
    <scope>NUCLEOTIDE SEQUENCE [LARGE SCALE GENOMIC DNA]</scope>
    <source>
        <strain evidence="6 7">NCTC10684</strain>
    </source>
</reference>
<organism evidence="6 7">
    <name type="scientific">Aminobacter aminovorans</name>
    <name type="common">Chelatobacter heintzii</name>
    <dbReference type="NCBI Taxonomy" id="83263"/>
    <lineage>
        <taxon>Bacteria</taxon>
        <taxon>Pseudomonadati</taxon>
        <taxon>Pseudomonadota</taxon>
        <taxon>Alphaproteobacteria</taxon>
        <taxon>Hyphomicrobiales</taxon>
        <taxon>Phyllobacteriaceae</taxon>
        <taxon>Aminobacter</taxon>
    </lineage>
</organism>
<dbReference type="PANTHER" id="PTHR39210:SF1">
    <property type="entry name" value="HEPARIN-SULFATE LYASE"/>
    <property type="match status" value="1"/>
</dbReference>
<proteinExistence type="predicted"/>
<dbReference type="GO" id="GO:0016829">
    <property type="term" value="F:lyase activity"/>
    <property type="evidence" value="ECO:0007669"/>
    <property type="project" value="UniProtKB-KW"/>
</dbReference>
<evidence type="ECO:0000313" key="6">
    <source>
        <dbReference type="EMBL" id="SUU87882.1"/>
    </source>
</evidence>
<dbReference type="RefSeq" id="WP_115730319.1">
    <property type="nucleotide sequence ID" value="NZ_BAAAVY010000010.1"/>
</dbReference>
<dbReference type="InterPro" id="IPR008929">
    <property type="entry name" value="Chondroitin_lyas"/>
</dbReference>
<name>A0A380WHQ3_AMIAI</name>
<dbReference type="GO" id="GO:0042597">
    <property type="term" value="C:periplasmic space"/>
    <property type="evidence" value="ECO:0007669"/>
    <property type="project" value="UniProtKB-SubCell"/>
</dbReference>
<dbReference type="Gene3D" id="2.70.98.70">
    <property type="match status" value="1"/>
</dbReference>
<dbReference type="InterPro" id="IPR012480">
    <property type="entry name" value="Hepar_II_III_C"/>
</dbReference>
<dbReference type="Proteomes" id="UP000254701">
    <property type="component" value="Unassembled WGS sequence"/>
</dbReference>
<evidence type="ECO:0000256" key="4">
    <source>
        <dbReference type="ARBA" id="ARBA00023239"/>
    </source>
</evidence>
<dbReference type="AlphaFoldDB" id="A0A380WHQ3"/>
<dbReference type="PANTHER" id="PTHR39210">
    <property type="entry name" value="HEPARIN-SULFATE LYASE"/>
    <property type="match status" value="1"/>
</dbReference>
<comment type="subcellular location">
    <subcellularLocation>
        <location evidence="1">Periplasm</location>
    </subcellularLocation>
</comment>
<feature type="domain" description="Heparinase II/III-like C-terminal" evidence="5">
    <location>
        <begin position="314"/>
        <end position="561"/>
    </location>
</feature>
<evidence type="ECO:0000256" key="1">
    <source>
        <dbReference type="ARBA" id="ARBA00004418"/>
    </source>
</evidence>
<evidence type="ECO:0000259" key="5">
    <source>
        <dbReference type="Pfam" id="PF07940"/>
    </source>
</evidence>
<evidence type="ECO:0000313" key="7">
    <source>
        <dbReference type="Proteomes" id="UP000254701"/>
    </source>
</evidence>
<sequence length="573" mass="63241">MSIAADNTTRLWALVAKEFWRKTRRRLRAGPAYSWRYSGRTPERVLIAPPDLRLADPQIALEIYYGRFPLSGHLVETGGQSPFLIDVPNRGWQRSLHGFRWLRHMRAAGTELAAANARALVSDWIALHGNRISGIAWEPATTAKRVIAWLQHSSVVLQGAEFAFYRSFLRSLAMQIRYLRSMSPEMPDGKDRLRARVALAFAALSLPAPVSALRSATRNLAEELDRQILPDGGHISRNPMAVLEILADLLPLRHTYANQAEQPPLALINAVERMLPALRFFRHQDGSLARFNGMGATIHDRIVAILRHDDTAGSPPLHATHSGYERLAMGGTTVIADTGTAPPIDVANQAHAGCLAFEMSSGRQHYIVNAGIDTYGAADLRPLARATAAHSTVTINDTSSASFAHSQRVSGVLGSPLFAGPKSVPTQRLDKPGIHGFVARHDGYAQRFGLHHERELSLSAGGSILSGCDRILRVGKTLIKNDGRDLVTIRFHVHPDVQLFRDQKERLVLTGPDIDTWVFTSPDVASEVEESIYFAGIGGPRRSRQIVLSFKASEISEVHWQFSRTRIISRLDG</sequence>
<keyword evidence="2" id="KW-0732">Signal</keyword>
<evidence type="ECO:0000256" key="2">
    <source>
        <dbReference type="ARBA" id="ARBA00022729"/>
    </source>
</evidence>
<evidence type="ECO:0000256" key="3">
    <source>
        <dbReference type="ARBA" id="ARBA00022764"/>
    </source>
</evidence>
<gene>
    <name evidence="6" type="ORF">NCTC10684_01085</name>
</gene>
<accession>A0A380WHQ3</accession>
<keyword evidence="3" id="KW-0574">Periplasm</keyword>